<dbReference type="AlphaFoldDB" id="A0A840L714"/>
<dbReference type="InterPro" id="IPR002716">
    <property type="entry name" value="PIN_dom"/>
</dbReference>
<dbReference type="EMBL" id="JACHLP010000001">
    <property type="protein sequence ID" value="MBB4841949.1"/>
    <property type="molecule type" value="Genomic_DNA"/>
</dbReference>
<dbReference type="GO" id="GO:0000287">
    <property type="term" value="F:magnesium ion binding"/>
    <property type="evidence" value="ECO:0007669"/>
    <property type="project" value="UniProtKB-UniRule"/>
</dbReference>
<dbReference type="InterPro" id="IPR022907">
    <property type="entry name" value="VapC_family"/>
</dbReference>
<keyword evidence="4 8" id="KW-0479">Metal-binding</keyword>
<comment type="caution">
    <text evidence="10">The sequence shown here is derived from an EMBL/GenBank/DDBJ whole genome shotgun (WGS) entry which is preliminary data.</text>
</comment>
<evidence type="ECO:0000256" key="3">
    <source>
        <dbReference type="ARBA" id="ARBA00022722"/>
    </source>
</evidence>
<organism evidence="10 11">
    <name type="scientific">Roseateles oligotrophus</name>
    <dbReference type="NCBI Taxonomy" id="1769250"/>
    <lineage>
        <taxon>Bacteria</taxon>
        <taxon>Pseudomonadati</taxon>
        <taxon>Pseudomonadota</taxon>
        <taxon>Betaproteobacteria</taxon>
        <taxon>Burkholderiales</taxon>
        <taxon>Sphaerotilaceae</taxon>
        <taxon>Roseateles</taxon>
    </lineage>
</organism>
<keyword evidence="3 8" id="KW-0540">Nuclease</keyword>
<evidence type="ECO:0000256" key="4">
    <source>
        <dbReference type="ARBA" id="ARBA00022723"/>
    </source>
</evidence>
<dbReference type="Gene3D" id="3.40.50.1010">
    <property type="entry name" value="5'-nuclease"/>
    <property type="match status" value="1"/>
</dbReference>
<evidence type="ECO:0000256" key="1">
    <source>
        <dbReference type="ARBA" id="ARBA00001946"/>
    </source>
</evidence>
<dbReference type="InterPro" id="IPR050556">
    <property type="entry name" value="Type_II_TA_system_RNase"/>
</dbReference>
<keyword evidence="10" id="KW-0255">Endonuclease</keyword>
<keyword evidence="6 8" id="KW-0460">Magnesium</keyword>
<dbReference type="EC" id="3.1.-.-" evidence="8"/>
<dbReference type="PANTHER" id="PTHR33653">
    <property type="entry name" value="RIBONUCLEASE VAPC2"/>
    <property type="match status" value="1"/>
</dbReference>
<dbReference type="InterPro" id="IPR029060">
    <property type="entry name" value="PIN-like_dom_sf"/>
</dbReference>
<feature type="binding site" evidence="8">
    <location>
        <position position="106"/>
    </location>
    <ligand>
        <name>Mg(2+)</name>
        <dbReference type="ChEBI" id="CHEBI:18420"/>
    </ligand>
</feature>
<evidence type="ECO:0000256" key="5">
    <source>
        <dbReference type="ARBA" id="ARBA00022801"/>
    </source>
</evidence>
<evidence type="ECO:0000256" key="6">
    <source>
        <dbReference type="ARBA" id="ARBA00022842"/>
    </source>
</evidence>
<proteinExistence type="inferred from homology"/>
<protein>
    <recommendedName>
        <fullName evidence="8">Ribonuclease VapC</fullName>
        <shortName evidence="8">RNase VapC</shortName>
        <ecNumber evidence="8">3.1.-.-</ecNumber>
    </recommendedName>
    <alternativeName>
        <fullName evidence="8">Toxin VapC</fullName>
    </alternativeName>
</protein>
<reference evidence="10 11" key="1">
    <citation type="submission" date="2020-08" db="EMBL/GenBank/DDBJ databases">
        <title>Functional genomics of gut bacteria from endangered species of beetles.</title>
        <authorList>
            <person name="Carlos-Shanley C."/>
        </authorList>
    </citation>
    <scope>NUCLEOTIDE SEQUENCE [LARGE SCALE GENOMIC DNA]</scope>
    <source>
        <strain evidence="10 11">S00239</strain>
    </source>
</reference>
<dbReference type="SUPFAM" id="SSF88723">
    <property type="entry name" value="PIN domain-like"/>
    <property type="match status" value="1"/>
</dbReference>
<evidence type="ECO:0000313" key="11">
    <source>
        <dbReference type="Proteomes" id="UP000562027"/>
    </source>
</evidence>
<dbReference type="CDD" id="cd18748">
    <property type="entry name" value="PIN_VapC4-5_FitB-like"/>
    <property type="match status" value="1"/>
</dbReference>
<keyword evidence="5 8" id="KW-0378">Hydrolase</keyword>
<dbReference type="RefSeq" id="WP_184295751.1">
    <property type="nucleotide sequence ID" value="NZ_JACHLP010000001.1"/>
</dbReference>
<accession>A0A840L714</accession>
<keyword evidence="11" id="KW-1185">Reference proteome</keyword>
<feature type="domain" description="PIN" evidence="9">
    <location>
        <begin position="8"/>
        <end position="132"/>
    </location>
</feature>
<comment type="similarity">
    <text evidence="7 8">Belongs to the PINc/VapC protein family.</text>
</comment>
<dbReference type="Proteomes" id="UP000562027">
    <property type="component" value="Unassembled WGS sequence"/>
</dbReference>
<feature type="binding site" evidence="8">
    <location>
        <position position="11"/>
    </location>
    <ligand>
        <name>Mg(2+)</name>
        <dbReference type="ChEBI" id="CHEBI:18420"/>
    </ligand>
</feature>
<name>A0A840L714_9BURK</name>
<keyword evidence="2 8" id="KW-1277">Toxin-antitoxin system</keyword>
<evidence type="ECO:0000256" key="2">
    <source>
        <dbReference type="ARBA" id="ARBA00022649"/>
    </source>
</evidence>
<comment type="function">
    <text evidence="8">Toxic component of a toxin-antitoxin (TA) system. An RNase.</text>
</comment>
<evidence type="ECO:0000259" key="9">
    <source>
        <dbReference type="Pfam" id="PF01850"/>
    </source>
</evidence>
<gene>
    <name evidence="8" type="primary">vapC</name>
    <name evidence="10" type="ORF">HNP55_000444</name>
</gene>
<dbReference type="HAMAP" id="MF_00265">
    <property type="entry name" value="VapC_Nob1"/>
    <property type="match status" value="1"/>
</dbReference>
<dbReference type="GO" id="GO:0090729">
    <property type="term" value="F:toxin activity"/>
    <property type="evidence" value="ECO:0007669"/>
    <property type="project" value="UniProtKB-KW"/>
</dbReference>
<dbReference type="Pfam" id="PF01850">
    <property type="entry name" value="PIN"/>
    <property type="match status" value="1"/>
</dbReference>
<dbReference type="GO" id="GO:0004519">
    <property type="term" value="F:endonuclease activity"/>
    <property type="evidence" value="ECO:0007669"/>
    <property type="project" value="UniProtKB-KW"/>
</dbReference>
<dbReference type="GO" id="GO:0004540">
    <property type="term" value="F:RNA nuclease activity"/>
    <property type="evidence" value="ECO:0007669"/>
    <property type="project" value="InterPro"/>
</dbReference>
<sequence>MSVAATLYLLDTNIISQLMRQPTGAAMQRLAALHSASSPAKICTSVLVQCELCFGLRLSSSLRLQRRYEEAMRYITVLALDATVAEPYALLRSRLQAAGTPIGPHDTLIAAHALALGATLVTADAEFQRVPGLTLENWT</sequence>
<evidence type="ECO:0000256" key="7">
    <source>
        <dbReference type="ARBA" id="ARBA00038093"/>
    </source>
</evidence>
<evidence type="ECO:0000256" key="8">
    <source>
        <dbReference type="HAMAP-Rule" id="MF_00265"/>
    </source>
</evidence>
<dbReference type="PANTHER" id="PTHR33653:SF1">
    <property type="entry name" value="RIBONUCLEASE VAPC2"/>
    <property type="match status" value="1"/>
</dbReference>
<comment type="cofactor">
    <cofactor evidence="1 8">
        <name>Mg(2+)</name>
        <dbReference type="ChEBI" id="CHEBI:18420"/>
    </cofactor>
</comment>
<keyword evidence="8" id="KW-0800">Toxin</keyword>
<evidence type="ECO:0000313" key="10">
    <source>
        <dbReference type="EMBL" id="MBB4841949.1"/>
    </source>
</evidence>
<dbReference type="GO" id="GO:0016787">
    <property type="term" value="F:hydrolase activity"/>
    <property type="evidence" value="ECO:0007669"/>
    <property type="project" value="UniProtKB-KW"/>
</dbReference>